<dbReference type="GeneID" id="31362655"/>
<keyword evidence="1" id="KW-0812">Transmembrane</keyword>
<accession>D3BEL0</accession>
<organism evidence="2 3">
    <name type="scientific">Heterostelium pallidum (strain ATCC 26659 / Pp 5 / PN500)</name>
    <name type="common">Cellular slime mold</name>
    <name type="synonym">Polysphondylium pallidum</name>
    <dbReference type="NCBI Taxonomy" id="670386"/>
    <lineage>
        <taxon>Eukaryota</taxon>
        <taxon>Amoebozoa</taxon>
        <taxon>Evosea</taxon>
        <taxon>Eumycetozoa</taxon>
        <taxon>Dictyostelia</taxon>
        <taxon>Acytosteliales</taxon>
        <taxon>Acytosteliaceae</taxon>
        <taxon>Heterostelium</taxon>
    </lineage>
</organism>
<protein>
    <recommendedName>
        <fullName evidence="4">Transmembrane protein</fullName>
    </recommendedName>
</protein>
<dbReference type="OMA" id="KTPYWYP"/>
<sequence length="178" mass="20093">MSIYLKQSVDLKYYKMDKVLSSLNLTNDDMIGVQISLLLFVPYLLGHFLFPKLTFQFGSLVLACCGGLTVGFSLNSHSSFEEKIADCIFSVVIMLLALSALHNNSKKPMMVGYILHGTWDILHHHWTGHLHVAWDIKTTTPLWYPLSCFTYDFLVAAMYMVTSYPSSGGNTAQKKKTR</sequence>
<dbReference type="EMBL" id="ADBJ01000031">
    <property type="protein sequence ID" value="EFA80341.1"/>
    <property type="molecule type" value="Genomic_DNA"/>
</dbReference>
<feature type="transmembrane region" description="Helical" evidence="1">
    <location>
        <begin position="57"/>
        <end position="77"/>
    </location>
</feature>
<dbReference type="AlphaFoldDB" id="D3BEL0"/>
<comment type="caution">
    <text evidence="2">The sequence shown here is derived from an EMBL/GenBank/DDBJ whole genome shotgun (WGS) entry which is preliminary data.</text>
</comment>
<proteinExistence type="predicted"/>
<keyword evidence="1" id="KW-0472">Membrane</keyword>
<dbReference type="RefSeq" id="XP_020432461.1">
    <property type="nucleotide sequence ID" value="XM_020578013.1"/>
</dbReference>
<dbReference type="Proteomes" id="UP000001396">
    <property type="component" value="Unassembled WGS sequence"/>
</dbReference>
<dbReference type="FunCoup" id="D3BEL0">
    <property type="interactions" value="5"/>
</dbReference>
<evidence type="ECO:0000313" key="3">
    <source>
        <dbReference type="Proteomes" id="UP000001396"/>
    </source>
</evidence>
<dbReference type="InParanoid" id="D3BEL0"/>
<evidence type="ECO:0008006" key="4">
    <source>
        <dbReference type="Google" id="ProtNLM"/>
    </source>
</evidence>
<reference evidence="2 3" key="1">
    <citation type="journal article" date="2011" name="Genome Res.">
        <title>Phylogeny-wide analysis of social amoeba genomes highlights ancient origins for complex intercellular communication.</title>
        <authorList>
            <person name="Heidel A.J."/>
            <person name="Lawal H.M."/>
            <person name="Felder M."/>
            <person name="Schilde C."/>
            <person name="Helps N.R."/>
            <person name="Tunggal B."/>
            <person name="Rivero F."/>
            <person name="John U."/>
            <person name="Schleicher M."/>
            <person name="Eichinger L."/>
            <person name="Platzer M."/>
            <person name="Noegel A.A."/>
            <person name="Schaap P."/>
            <person name="Gloeckner G."/>
        </authorList>
    </citation>
    <scope>NUCLEOTIDE SEQUENCE [LARGE SCALE GENOMIC DNA]</scope>
    <source>
        <strain evidence="3">ATCC 26659 / Pp 5 / PN500</strain>
    </source>
</reference>
<evidence type="ECO:0000256" key="1">
    <source>
        <dbReference type="SAM" id="Phobius"/>
    </source>
</evidence>
<gene>
    <name evidence="2" type="ORF">PPL_07174</name>
</gene>
<name>D3BEL0_HETP5</name>
<feature type="transmembrane region" description="Helical" evidence="1">
    <location>
        <begin position="31"/>
        <end position="50"/>
    </location>
</feature>
<keyword evidence="1" id="KW-1133">Transmembrane helix</keyword>
<feature type="transmembrane region" description="Helical" evidence="1">
    <location>
        <begin position="83"/>
        <end position="101"/>
    </location>
</feature>
<evidence type="ECO:0000313" key="2">
    <source>
        <dbReference type="EMBL" id="EFA80341.1"/>
    </source>
</evidence>
<keyword evidence="3" id="KW-1185">Reference proteome</keyword>